<keyword evidence="7 13" id="KW-0067">ATP-binding</keyword>
<evidence type="ECO:0000256" key="14">
    <source>
        <dbReference type="SAM" id="MobiDB-lite"/>
    </source>
</evidence>
<dbReference type="Gene3D" id="3.30.420.40">
    <property type="match status" value="2"/>
</dbReference>
<dbReference type="PRINTS" id="PR00301">
    <property type="entry name" value="HEATSHOCK70"/>
</dbReference>
<dbReference type="Pfam" id="PF00012">
    <property type="entry name" value="HSP70"/>
    <property type="match status" value="2"/>
</dbReference>
<evidence type="ECO:0000256" key="13">
    <source>
        <dbReference type="RuleBase" id="RU003322"/>
    </source>
</evidence>
<dbReference type="PROSITE" id="PS00329">
    <property type="entry name" value="HSP70_2"/>
    <property type="match status" value="1"/>
</dbReference>
<evidence type="ECO:0000256" key="5">
    <source>
        <dbReference type="ARBA" id="ARBA00022553"/>
    </source>
</evidence>
<dbReference type="SUPFAM" id="SSF100920">
    <property type="entry name" value="Heat shock protein 70kD (HSP70), peptide-binding domain"/>
    <property type="match status" value="1"/>
</dbReference>
<protein>
    <recommendedName>
        <fullName evidence="3">Chaperone protein DnaK</fullName>
    </recommendedName>
    <alternativeName>
        <fullName evidence="4">Chaperone protein dnaK</fullName>
    </alternativeName>
    <alternativeName>
        <fullName evidence="12">HSP70</fullName>
    </alternativeName>
    <alternativeName>
        <fullName evidence="11">Heat shock 70 kDa protein</fullName>
    </alternativeName>
    <alternativeName>
        <fullName evidence="10">Heat shock protein 70</fullName>
    </alternativeName>
</protein>
<evidence type="ECO:0000256" key="2">
    <source>
        <dbReference type="ARBA" id="ARBA00007381"/>
    </source>
</evidence>
<gene>
    <name evidence="15" type="primary">hscC</name>
    <name evidence="15" type="ORF">AULFYP135_01938</name>
</gene>
<keyword evidence="9" id="KW-0143">Chaperone</keyword>
<feature type="region of interest" description="Disordered" evidence="14">
    <location>
        <begin position="565"/>
        <end position="586"/>
    </location>
</feature>
<dbReference type="Gene3D" id="2.60.34.10">
    <property type="entry name" value="Substrate Binding Domain Of DNAk, Chain A, domain 1"/>
    <property type="match status" value="1"/>
</dbReference>
<dbReference type="GO" id="GO:0005524">
    <property type="term" value="F:ATP binding"/>
    <property type="evidence" value="ECO:0007669"/>
    <property type="project" value="UniProtKB-KW"/>
</dbReference>
<evidence type="ECO:0000256" key="12">
    <source>
        <dbReference type="ARBA" id="ARBA00033103"/>
    </source>
</evidence>
<keyword evidence="8" id="KW-0346">Stress response</keyword>
<dbReference type="InterPro" id="IPR018181">
    <property type="entry name" value="Heat_shock_70_CS"/>
</dbReference>
<dbReference type="AlphaFoldDB" id="A0A6N2ULG8"/>
<comment type="similarity">
    <text evidence="2 13">Belongs to the heat shock protein 70 family.</text>
</comment>
<dbReference type="PANTHER" id="PTHR19375">
    <property type="entry name" value="HEAT SHOCK PROTEIN 70KDA"/>
    <property type="match status" value="1"/>
</dbReference>
<comment type="function">
    <text evidence="1">Acts as a chaperone.</text>
</comment>
<dbReference type="InterPro" id="IPR043129">
    <property type="entry name" value="ATPase_NBD"/>
</dbReference>
<organism evidence="15">
    <name type="scientific">uncultured Anaerotruncus sp</name>
    <dbReference type="NCBI Taxonomy" id="905011"/>
    <lineage>
        <taxon>Bacteria</taxon>
        <taxon>Bacillati</taxon>
        <taxon>Bacillota</taxon>
        <taxon>Clostridia</taxon>
        <taxon>Eubacteriales</taxon>
        <taxon>Oscillospiraceae</taxon>
        <taxon>Anaerotruncus</taxon>
        <taxon>environmental samples</taxon>
    </lineage>
</organism>
<evidence type="ECO:0000256" key="11">
    <source>
        <dbReference type="ARBA" id="ARBA00030945"/>
    </source>
</evidence>
<evidence type="ECO:0000256" key="7">
    <source>
        <dbReference type="ARBA" id="ARBA00022840"/>
    </source>
</evidence>
<evidence type="ECO:0000256" key="9">
    <source>
        <dbReference type="ARBA" id="ARBA00023186"/>
    </source>
</evidence>
<evidence type="ECO:0000256" key="10">
    <source>
        <dbReference type="ARBA" id="ARBA00030019"/>
    </source>
</evidence>
<dbReference type="SUPFAM" id="SSF53067">
    <property type="entry name" value="Actin-like ATPase domain"/>
    <property type="match status" value="2"/>
</dbReference>
<dbReference type="EMBL" id="CACRSL010000003">
    <property type="protein sequence ID" value="VYT17151.1"/>
    <property type="molecule type" value="Genomic_DNA"/>
</dbReference>
<accession>A0A6N2ULG8</accession>
<evidence type="ECO:0000256" key="4">
    <source>
        <dbReference type="ARBA" id="ARBA00017249"/>
    </source>
</evidence>
<dbReference type="InterPro" id="IPR013126">
    <property type="entry name" value="Hsp_70_fam"/>
</dbReference>
<evidence type="ECO:0000256" key="1">
    <source>
        <dbReference type="ARBA" id="ARBA00002290"/>
    </source>
</evidence>
<dbReference type="Gene3D" id="3.90.640.10">
    <property type="entry name" value="Actin, Chain A, domain 4"/>
    <property type="match status" value="1"/>
</dbReference>
<evidence type="ECO:0000256" key="3">
    <source>
        <dbReference type="ARBA" id="ARBA00014415"/>
    </source>
</evidence>
<name>A0A6N2ULG8_9FIRM</name>
<dbReference type="InterPro" id="IPR029047">
    <property type="entry name" value="HSP70_peptide-bd_sf"/>
</dbReference>
<evidence type="ECO:0000313" key="15">
    <source>
        <dbReference type="EMBL" id="VYT17151.1"/>
    </source>
</evidence>
<evidence type="ECO:0000256" key="6">
    <source>
        <dbReference type="ARBA" id="ARBA00022741"/>
    </source>
</evidence>
<dbReference type="GO" id="GO:0140662">
    <property type="term" value="F:ATP-dependent protein folding chaperone"/>
    <property type="evidence" value="ECO:0007669"/>
    <property type="project" value="InterPro"/>
</dbReference>
<dbReference type="PROSITE" id="PS00297">
    <property type="entry name" value="HSP70_1"/>
    <property type="match status" value="1"/>
</dbReference>
<keyword evidence="5" id="KW-0597">Phosphoprotein</keyword>
<dbReference type="FunFam" id="3.30.420.40:FF:000144">
    <property type="entry name" value="Molecular chaperone HscC"/>
    <property type="match status" value="1"/>
</dbReference>
<keyword evidence="6 13" id="KW-0547">Nucleotide-binding</keyword>
<feature type="compositionally biased region" description="Acidic residues" evidence="14">
    <location>
        <begin position="570"/>
        <end position="580"/>
    </location>
</feature>
<evidence type="ECO:0000256" key="8">
    <source>
        <dbReference type="ARBA" id="ARBA00023016"/>
    </source>
</evidence>
<reference evidence="15" key="1">
    <citation type="submission" date="2019-11" db="EMBL/GenBank/DDBJ databases">
        <authorList>
            <person name="Feng L."/>
        </authorList>
    </citation>
    <scope>NUCLEOTIDE SEQUENCE</scope>
    <source>
        <strain evidence="15">AundefinedLFYP135</strain>
    </source>
</reference>
<proteinExistence type="inferred from homology"/>
<sequence>MAMIGIDLGTTNSLAAVWKDGKSVLIPNAFGDLLTPSAVSLDEDGTILVGKVAKERLISHPECSVTAFKRLMGTTAKLQLGEQAFSPEELSSFVLRRLKEDAEAYLGEPVTEAVISVPAYFNDNQRSATKLAAQLAGLHTERLVNEPSAAALACRFQDTGKDQSFLVFDFGGGTLDVSVVDCFDTVIEIAAVAGDNRLGGNDFDEAIARHFCKINGQELAQLSPTEQAILLKQAQLCKEILTHRGQAAMMQDSPKFPNPLLLNNKLLLEISAPFFQRMERVIARALTDGGHTVGEIDKVLLVGGSCHMPVVQSYIAHLLGREIARLGSPDTVVAQGVGVYAGIKARGEELKDIMMTDVCPFTLGVEVYSHEKEKLSHIAPMIERNSVLPVSVEHPFYTLSDNQKRITISVYQGEAYFARENLKLGELEVEVPPKPKGEEQVLVRFTYDINGILEVEVQSPSTKEKKRQVIVGQRLHLSQEEIDARLKELQRLKIHPADQEENRLVLARGERIYTESLGPVREQTGRCLAYLREAMDSQSPTRIRRAREESTRFFDAVEQQFLDGGLPFDFDPEDDEEDDGWTNGPF</sequence>